<gene>
    <name evidence="1" type="ORF">POSPLADRAFT_1043517</name>
</gene>
<accession>A0A1X6NBT9</accession>
<proteinExistence type="predicted"/>
<protein>
    <submittedName>
        <fullName evidence="1">Uncharacterized protein</fullName>
    </submittedName>
</protein>
<dbReference type="Proteomes" id="UP000194127">
    <property type="component" value="Unassembled WGS sequence"/>
</dbReference>
<sequence>MRGKIKGSPRSEWEFEVHETTNRQRGLCRPVVGKTPSIALRHHDAVAPSYVAAAEKSIRKAVVAADLRRIREDSMGARGNANLIYDEDGDVTELDECNASNARDGSDVVNLSYTTEVEEGRDKDIVAGRAAEDTQFVVI</sequence>
<dbReference type="OrthoDB" id="10273622at2759"/>
<evidence type="ECO:0000313" key="1">
    <source>
        <dbReference type="EMBL" id="OSX65972.1"/>
    </source>
</evidence>
<evidence type="ECO:0000313" key="2">
    <source>
        <dbReference type="Proteomes" id="UP000194127"/>
    </source>
</evidence>
<reference evidence="1 2" key="1">
    <citation type="submission" date="2017-04" db="EMBL/GenBank/DDBJ databases">
        <title>Genome Sequence of the Model Brown-Rot Fungus Postia placenta SB12.</title>
        <authorList>
            <consortium name="DOE Joint Genome Institute"/>
            <person name="Gaskell J."/>
            <person name="Kersten P."/>
            <person name="Larrondo L.F."/>
            <person name="Canessa P."/>
            <person name="Martinez D."/>
            <person name="Hibbett D."/>
            <person name="Schmoll M."/>
            <person name="Kubicek C.P."/>
            <person name="Martinez A.T."/>
            <person name="Yadav J."/>
            <person name="Master E."/>
            <person name="Magnuson J.K."/>
            <person name="James T."/>
            <person name="Yaver D."/>
            <person name="Berka R."/>
            <person name="Labutti K."/>
            <person name="Lipzen A."/>
            <person name="Aerts A."/>
            <person name="Barry K."/>
            <person name="Henrissat B."/>
            <person name="Blanchette R."/>
            <person name="Grigoriev I."/>
            <person name="Cullen D."/>
        </authorList>
    </citation>
    <scope>NUCLEOTIDE SEQUENCE [LARGE SCALE GENOMIC DNA]</scope>
    <source>
        <strain evidence="1 2">MAD-698-R-SB12</strain>
    </source>
</reference>
<dbReference type="EMBL" id="KZ110592">
    <property type="protein sequence ID" value="OSX65972.1"/>
    <property type="molecule type" value="Genomic_DNA"/>
</dbReference>
<keyword evidence="2" id="KW-1185">Reference proteome</keyword>
<dbReference type="AlphaFoldDB" id="A0A1X6NBT9"/>
<dbReference type="RefSeq" id="XP_024342766.1">
    <property type="nucleotide sequence ID" value="XM_024478330.1"/>
</dbReference>
<organism evidence="1 2">
    <name type="scientific">Postia placenta MAD-698-R-SB12</name>
    <dbReference type="NCBI Taxonomy" id="670580"/>
    <lineage>
        <taxon>Eukaryota</taxon>
        <taxon>Fungi</taxon>
        <taxon>Dikarya</taxon>
        <taxon>Basidiomycota</taxon>
        <taxon>Agaricomycotina</taxon>
        <taxon>Agaricomycetes</taxon>
        <taxon>Polyporales</taxon>
        <taxon>Adustoporiaceae</taxon>
        <taxon>Rhodonia</taxon>
    </lineage>
</organism>
<name>A0A1X6NBT9_9APHY</name>
<dbReference type="GeneID" id="36323280"/>